<name>A0A1X1KTI6_STRMT</name>
<gene>
    <name evidence="1" type="ORF">B7693_04355</name>
</gene>
<dbReference type="Proteomes" id="UP000193388">
    <property type="component" value="Unassembled WGS sequence"/>
</dbReference>
<sequence>MLLVKFKEESTQMMNEDTIVINKSDLEELIAKEVAKKMTTQSNKSIFIDLAIIEKRVSEINRSQPEIMEYIKAQSTKAPAYWEKVSNLVKGRNSYGRGFDMTSPTLYFDPDTLIKKLVCLMFGVKTVKEIDGRDIKTAREVYSEISKLFLATYEAHLNNVISDRQKAPDGNQAHT</sequence>
<comment type="caution">
    <text evidence="1">The sequence shown here is derived from an EMBL/GenBank/DDBJ whole genome shotgun (WGS) entry which is preliminary data.</text>
</comment>
<dbReference type="AlphaFoldDB" id="A0A1X1KTI6"/>
<evidence type="ECO:0000313" key="2">
    <source>
        <dbReference type="Proteomes" id="UP000193388"/>
    </source>
</evidence>
<evidence type="ECO:0000313" key="1">
    <source>
        <dbReference type="EMBL" id="ORP02755.1"/>
    </source>
</evidence>
<accession>A0A1X1KTI6</accession>
<reference evidence="1 2" key="1">
    <citation type="journal article" date="2016" name="Eur. J. Clin. Microbiol. Infect. Dis.">
        <title>Whole genome sequencing as a tool for phylogenetic analysis of clinical strains of Mitis group streptococci.</title>
        <authorList>
            <person name="Rasmussen L.H."/>
            <person name="Dargis R."/>
            <person name="Hojholt K."/>
            <person name="Christensen J.J."/>
            <person name="Skovgaard O."/>
            <person name="Justesen U.S."/>
            <person name="Rosenvinge F.S."/>
            <person name="Moser C."/>
            <person name="Lukjancenko O."/>
            <person name="Rasmussen S."/>
            <person name="Nielsen X.C."/>
        </authorList>
    </citation>
    <scope>NUCLEOTIDE SEQUENCE [LARGE SCALE GENOMIC DNA]</scope>
    <source>
        <strain evidence="1 2">B_5756_13</strain>
    </source>
</reference>
<protein>
    <submittedName>
        <fullName evidence="1">Uncharacterized protein</fullName>
    </submittedName>
</protein>
<dbReference type="EMBL" id="NCVM01000026">
    <property type="protein sequence ID" value="ORP02755.1"/>
    <property type="molecule type" value="Genomic_DNA"/>
</dbReference>
<organism evidence="1 2">
    <name type="scientific">Streptococcus mitis</name>
    <dbReference type="NCBI Taxonomy" id="28037"/>
    <lineage>
        <taxon>Bacteria</taxon>
        <taxon>Bacillati</taxon>
        <taxon>Bacillota</taxon>
        <taxon>Bacilli</taxon>
        <taxon>Lactobacillales</taxon>
        <taxon>Streptococcaceae</taxon>
        <taxon>Streptococcus</taxon>
        <taxon>Streptococcus mitis group</taxon>
    </lineage>
</organism>
<proteinExistence type="predicted"/>